<dbReference type="GO" id="GO:0006865">
    <property type="term" value="P:amino acid transport"/>
    <property type="evidence" value="ECO:0007669"/>
    <property type="project" value="UniProtKB-KW"/>
</dbReference>
<gene>
    <name evidence="7" type="ORF">GA0070613_5027</name>
</gene>
<feature type="domain" description="Leucine-binding protein" evidence="6">
    <location>
        <begin position="53"/>
        <end position="394"/>
    </location>
</feature>
<dbReference type="PRINTS" id="PR00337">
    <property type="entry name" value="LEUILEVALBP"/>
</dbReference>
<evidence type="ECO:0000256" key="3">
    <source>
        <dbReference type="ARBA" id="ARBA00022729"/>
    </source>
</evidence>
<evidence type="ECO:0000256" key="5">
    <source>
        <dbReference type="SAM" id="SignalP"/>
    </source>
</evidence>
<dbReference type="AlphaFoldDB" id="A0A1C5JP62"/>
<evidence type="ECO:0000256" key="1">
    <source>
        <dbReference type="ARBA" id="ARBA00010062"/>
    </source>
</evidence>
<feature type="signal peptide" evidence="5">
    <location>
        <begin position="1"/>
        <end position="33"/>
    </location>
</feature>
<keyword evidence="4" id="KW-0029">Amino-acid transport</keyword>
<protein>
    <submittedName>
        <fullName evidence="7">Amino acid/amide ABC transporter substrate-binding protein, HAAT family</fullName>
    </submittedName>
</protein>
<comment type="similarity">
    <text evidence="1">Belongs to the leucine-binding protein family.</text>
</comment>
<evidence type="ECO:0000256" key="2">
    <source>
        <dbReference type="ARBA" id="ARBA00022448"/>
    </source>
</evidence>
<feature type="chain" id="PRO_5008719846" evidence="5">
    <location>
        <begin position="34"/>
        <end position="410"/>
    </location>
</feature>
<evidence type="ECO:0000313" key="7">
    <source>
        <dbReference type="EMBL" id="SCG72121.1"/>
    </source>
</evidence>
<dbReference type="InterPro" id="IPR000709">
    <property type="entry name" value="Leu_Ile_Val-bd"/>
</dbReference>
<dbReference type="Pfam" id="PF13458">
    <property type="entry name" value="Peripla_BP_6"/>
    <property type="match status" value="1"/>
</dbReference>
<dbReference type="Gene3D" id="3.40.50.2300">
    <property type="match status" value="2"/>
</dbReference>
<dbReference type="PANTHER" id="PTHR30483">
    <property type="entry name" value="LEUCINE-SPECIFIC-BINDING PROTEIN"/>
    <property type="match status" value="1"/>
</dbReference>
<proteinExistence type="inferred from homology"/>
<keyword evidence="2" id="KW-0813">Transport</keyword>
<sequence length="410" mass="41822">MAGAPAERETVVSRFKRLVAVLGTAALASAALAACDSSSGSSGETGSGGLPKTINVAFVGELTGPVGFAGQAQEQALKWAIDKANASGELKGSKIVLDVKDTGSDPKRAASLMSSAAESDAVAVFGPLSSSGAMAAAPFAQRAKLPYIATSSVLPALLDVGDYIYRTQPSEIYVVNLIGGEAAKRGIKSVSMVYLSDNPTIVEEATEYLPEKFEKVGIDVLDSVDVPTATTDFGAVTSKLMRGNPDAIGVMTIGPATATIITGLRTAGYEGQIFVHASATADILKGAGDAANGAFTAVGFDQSAPNPAVQQFVQEYKADNPDVTTVNGWHAAGADAASFLVEAVVAGNGASREDIHSGMQKVAEAGFDGVYGPIQFIDGRDATAPGMVVEYDGGAMKVIAQGDPNKPIQP</sequence>
<keyword evidence="3 5" id="KW-0732">Signal</keyword>
<dbReference type="InterPro" id="IPR028081">
    <property type="entry name" value="Leu-bd"/>
</dbReference>
<name>A0A1C5JP62_9ACTN</name>
<dbReference type="EMBL" id="LT607754">
    <property type="protein sequence ID" value="SCG72121.1"/>
    <property type="molecule type" value="Genomic_DNA"/>
</dbReference>
<organism evidence="7 8">
    <name type="scientific">Micromonospora inositola</name>
    <dbReference type="NCBI Taxonomy" id="47865"/>
    <lineage>
        <taxon>Bacteria</taxon>
        <taxon>Bacillati</taxon>
        <taxon>Actinomycetota</taxon>
        <taxon>Actinomycetes</taxon>
        <taxon>Micromonosporales</taxon>
        <taxon>Micromonosporaceae</taxon>
        <taxon>Micromonospora</taxon>
    </lineage>
</organism>
<keyword evidence="8" id="KW-1185">Reference proteome</keyword>
<dbReference type="SUPFAM" id="SSF53822">
    <property type="entry name" value="Periplasmic binding protein-like I"/>
    <property type="match status" value="1"/>
</dbReference>
<dbReference type="Proteomes" id="UP000198221">
    <property type="component" value="Chromosome I"/>
</dbReference>
<evidence type="ECO:0000256" key="4">
    <source>
        <dbReference type="ARBA" id="ARBA00022970"/>
    </source>
</evidence>
<dbReference type="PANTHER" id="PTHR30483:SF6">
    <property type="entry name" value="PERIPLASMIC BINDING PROTEIN OF ABC TRANSPORTER FOR NATURAL AMINO ACIDS"/>
    <property type="match status" value="1"/>
</dbReference>
<evidence type="ECO:0000313" key="8">
    <source>
        <dbReference type="Proteomes" id="UP000198221"/>
    </source>
</evidence>
<dbReference type="InterPro" id="IPR051010">
    <property type="entry name" value="BCAA_transport"/>
</dbReference>
<evidence type="ECO:0000259" key="6">
    <source>
        <dbReference type="Pfam" id="PF13458"/>
    </source>
</evidence>
<dbReference type="InterPro" id="IPR028082">
    <property type="entry name" value="Peripla_BP_I"/>
</dbReference>
<reference evidence="8" key="1">
    <citation type="submission" date="2016-06" db="EMBL/GenBank/DDBJ databases">
        <authorList>
            <person name="Varghese N."/>
            <person name="Submissions Spin"/>
        </authorList>
    </citation>
    <scope>NUCLEOTIDE SEQUENCE [LARGE SCALE GENOMIC DNA]</scope>
    <source>
        <strain evidence="8">DSM 43819</strain>
    </source>
</reference>
<accession>A0A1C5JP62</accession>